<organism evidence="4 5">
    <name type="scientific">Alternaria tenuissima</name>
    <dbReference type="NCBI Taxonomy" id="119927"/>
    <lineage>
        <taxon>Eukaryota</taxon>
        <taxon>Fungi</taxon>
        <taxon>Dikarya</taxon>
        <taxon>Ascomycota</taxon>
        <taxon>Pezizomycotina</taxon>
        <taxon>Dothideomycetes</taxon>
        <taxon>Pleosporomycetidae</taxon>
        <taxon>Pleosporales</taxon>
        <taxon>Pleosporineae</taxon>
        <taxon>Pleosporaceae</taxon>
        <taxon>Alternaria</taxon>
        <taxon>Alternaria sect. Alternaria</taxon>
        <taxon>Alternaria alternata complex</taxon>
    </lineage>
</organism>
<feature type="region of interest" description="Disordered" evidence="2">
    <location>
        <begin position="526"/>
        <end position="616"/>
    </location>
</feature>
<dbReference type="EMBL" id="PDXA01000188">
    <property type="protein sequence ID" value="RYN16949.1"/>
    <property type="molecule type" value="Genomic_DNA"/>
</dbReference>
<feature type="compositionally biased region" description="Basic residues" evidence="2">
    <location>
        <begin position="603"/>
        <end position="616"/>
    </location>
</feature>
<evidence type="ECO:0000313" key="5">
    <source>
        <dbReference type="Proteomes" id="UP000292402"/>
    </source>
</evidence>
<feature type="domain" description="HTH CENPB-type" evidence="3">
    <location>
        <begin position="46"/>
        <end position="111"/>
    </location>
</feature>
<dbReference type="GO" id="GO:0005634">
    <property type="term" value="C:nucleus"/>
    <property type="evidence" value="ECO:0007669"/>
    <property type="project" value="TreeGrafter"/>
</dbReference>
<dbReference type="Pfam" id="PF03184">
    <property type="entry name" value="DDE_1"/>
    <property type="match status" value="1"/>
</dbReference>
<feature type="compositionally biased region" description="Basic and acidic residues" evidence="2">
    <location>
        <begin position="526"/>
        <end position="555"/>
    </location>
</feature>
<name>A0A4Q4LZR7_9PLEO</name>
<keyword evidence="1" id="KW-0238">DNA-binding</keyword>
<reference evidence="5" key="1">
    <citation type="journal article" date="2019" name="bioRxiv">
        <title>Genomics, evolutionary history and diagnostics of the Alternaria alternata species group including apple and Asian pear pathotypes.</title>
        <authorList>
            <person name="Armitage A.D."/>
            <person name="Cockerton H.M."/>
            <person name="Sreenivasaprasad S."/>
            <person name="Woodhall J.W."/>
            <person name="Lane C.R."/>
            <person name="Harrison R.J."/>
            <person name="Clarkson J.P."/>
        </authorList>
    </citation>
    <scope>NUCLEOTIDE SEQUENCE [LARGE SCALE GENOMIC DNA]</scope>
    <source>
        <strain evidence="5">FERA 1082</strain>
    </source>
</reference>
<dbReference type="PROSITE" id="PS51253">
    <property type="entry name" value="HTH_CENPB"/>
    <property type="match status" value="1"/>
</dbReference>
<dbReference type="Pfam" id="PF03221">
    <property type="entry name" value="HTH_Tnp_Tc5"/>
    <property type="match status" value="1"/>
</dbReference>
<comment type="caution">
    <text evidence="4">The sequence shown here is derived from an EMBL/GenBank/DDBJ whole genome shotgun (WGS) entry which is preliminary data.</text>
</comment>
<dbReference type="AlphaFoldDB" id="A0A4Q4LZR7"/>
<evidence type="ECO:0000256" key="1">
    <source>
        <dbReference type="ARBA" id="ARBA00023125"/>
    </source>
</evidence>
<sequence length="616" mass="69819">MDSIQDAIEYIESHEPGDDFSYTKVAAQFGVERSTLARRHQGVHNQRGVSQRSLHPEREAELVRYIETLTKRRLPPTKVIVQQFASQLAGKPVSETWVKRFLRRHPNYLISRSGKAMAKERTKADSGPKYSLYFKLLHEKIEEYNVQPIHIFNMDEKGFQLGRVGRTNRVFDKKLYESKGVRQPLEDGSSEWITVVACICSDGSALSPTLIFQGANGAVQSSWVEAIQAGEHSVFTTSSPSGWTNNDIGLSWLKQVFERETRRHASTGYRLLLLDGHGSHVTIDFIEYCNDNKILLFVLPPHATHTLQPLDVCMFKPLSNAYSTQLMGYLQDSQGLLNLTKGDFFPLFWRAWGNVFKPPLIKKSFEATGIYPANPDVVLEKFAKQASDSDSSNSVLSGSDWLKLKSIVRREVKDQGSKDVKKLQRSLCHISAQNSILQEEVRGLRQSLSIKERRPKHSFTLQLDEDEVYHGGAKIWSPRSVQRARDRRASQQQQAELQKLQKAEQAEASKAARECELQLKAARRVEREKGWEETRKRKAEEKAEREHRRSLRDAAKAIQLPQSGKRKASKPHKPATKRQKGVVGGTASVGARVAAQPVPPKTTKSRVIRRPKKDLD</sequence>
<dbReference type="InterPro" id="IPR006600">
    <property type="entry name" value="HTH_CenpB_DNA-bd_dom"/>
</dbReference>
<evidence type="ECO:0000259" key="3">
    <source>
        <dbReference type="PROSITE" id="PS51253"/>
    </source>
</evidence>
<gene>
    <name evidence="4" type="ORF">AA0114_g13016</name>
</gene>
<evidence type="ECO:0000256" key="2">
    <source>
        <dbReference type="SAM" id="MobiDB-lite"/>
    </source>
</evidence>
<dbReference type="Proteomes" id="UP000292402">
    <property type="component" value="Unassembled WGS sequence"/>
</dbReference>
<dbReference type="GO" id="GO:0003677">
    <property type="term" value="F:DNA binding"/>
    <property type="evidence" value="ECO:0007669"/>
    <property type="project" value="UniProtKB-KW"/>
</dbReference>
<evidence type="ECO:0000313" key="4">
    <source>
        <dbReference type="EMBL" id="RYN16949.1"/>
    </source>
</evidence>
<proteinExistence type="predicted"/>
<feature type="compositionally biased region" description="Basic residues" evidence="2">
    <location>
        <begin position="564"/>
        <end position="580"/>
    </location>
</feature>
<dbReference type="InterPro" id="IPR004875">
    <property type="entry name" value="DDE_SF_endonuclease_dom"/>
</dbReference>
<dbReference type="InterPro" id="IPR050863">
    <property type="entry name" value="CenT-Element_Derived"/>
</dbReference>
<dbReference type="PANTHER" id="PTHR19303">
    <property type="entry name" value="TRANSPOSON"/>
    <property type="match status" value="1"/>
</dbReference>
<protein>
    <recommendedName>
        <fullName evidence="3">HTH CENPB-type domain-containing protein</fullName>
    </recommendedName>
</protein>
<accession>A0A4Q4LZR7</accession>
<dbReference type="PANTHER" id="PTHR19303:SF74">
    <property type="entry name" value="POGO TRANSPOSABLE ELEMENT WITH KRAB DOMAIN"/>
    <property type="match status" value="1"/>
</dbReference>